<dbReference type="EMBL" id="JAWLLD010000001">
    <property type="protein sequence ID" value="MDV7010783.1"/>
    <property type="molecule type" value="Genomic_DNA"/>
</dbReference>
<comment type="caution">
    <text evidence="2">The sequence shown here is derived from an EMBL/GenBank/DDBJ whole genome shotgun (WGS) entry which is preliminary data.</text>
</comment>
<evidence type="ECO:0000313" key="3">
    <source>
        <dbReference type="Proteomes" id="UP001187143"/>
    </source>
</evidence>
<reference evidence="2" key="1">
    <citation type="submission" date="2023-10" db="EMBL/GenBank/DDBJ databases">
        <title>Characterization and genome sequence of Mycobacterium intracellulare ABSURDO, a novel pathogenic isolate with three colony morphotypes that vary in growth and acid-fastness.</title>
        <authorList>
            <person name="Jude B.A."/>
            <person name="Robinson R.T."/>
        </authorList>
    </citation>
    <scope>NUCLEOTIDE SEQUENCE</scope>
    <source>
        <strain evidence="2">ABSURDO Component B</strain>
    </source>
</reference>
<dbReference type="InterPro" id="IPR045958">
    <property type="entry name" value="DUF6378"/>
</dbReference>
<dbReference type="AlphaFoldDB" id="A0AAE4UCG9"/>
<dbReference type="RefSeq" id="WP_317727092.1">
    <property type="nucleotide sequence ID" value="NZ_JAWLLC010000002.1"/>
</dbReference>
<organism evidence="2 3">
    <name type="scientific">Mycobacterium intracellulare</name>
    <dbReference type="NCBI Taxonomy" id="1767"/>
    <lineage>
        <taxon>Bacteria</taxon>
        <taxon>Bacillati</taxon>
        <taxon>Actinomycetota</taxon>
        <taxon>Actinomycetes</taxon>
        <taxon>Mycobacteriales</taxon>
        <taxon>Mycobacteriaceae</taxon>
        <taxon>Mycobacterium</taxon>
        <taxon>Mycobacterium avium complex (MAC)</taxon>
    </lineage>
</organism>
<sequence>MSETVLQEAERIINGQRREDYGGVTESFNLIGGMWSAYLGINVSAHDVANLMVLLKVARAKNGFHRDSYVDIAGYAGCTEKLDAEASAAVEPVDLDEPKPAPRVWRYPAEVPESVTVTDIDGVEFTRAHDHDMWIIYPTAGPYRPPHGPLTEVIG</sequence>
<evidence type="ECO:0000313" key="2">
    <source>
        <dbReference type="EMBL" id="MDV7010783.1"/>
    </source>
</evidence>
<gene>
    <name evidence="2" type="ORF">R4F53_00480</name>
</gene>
<proteinExistence type="predicted"/>
<protein>
    <submittedName>
        <fullName evidence="2">DUF6378 domain-containing protein</fullName>
    </submittedName>
</protein>
<evidence type="ECO:0000259" key="1">
    <source>
        <dbReference type="Pfam" id="PF19905"/>
    </source>
</evidence>
<dbReference type="Proteomes" id="UP001187143">
    <property type="component" value="Unassembled WGS sequence"/>
</dbReference>
<dbReference type="Pfam" id="PF19905">
    <property type="entry name" value="DUF6378"/>
    <property type="match status" value="1"/>
</dbReference>
<name>A0AAE4UCG9_MYCIT</name>
<feature type="domain" description="DUF6378" evidence="1">
    <location>
        <begin position="5"/>
        <end position="82"/>
    </location>
</feature>
<accession>A0AAE4UCG9</accession>